<gene>
    <name evidence="1" type="ORF">CK820_G0003881</name>
</gene>
<dbReference type="PANTHER" id="PTHR14187">
    <property type="entry name" value="ALPHA KINASE/ELONGATION FACTOR 2 KINASE"/>
    <property type="match status" value="1"/>
</dbReference>
<protein>
    <submittedName>
        <fullName evidence="1">HSPA12A isoform 6</fullName>
    </submittedName>
</protein>
<evidence type="ECO:0000313" key="1">
    <source>
        <dbReference type="EMBL" id="PNI81618.1"/>
    </source>
</evidence>
<dbReference type="SUPFAM" id="SSF53067">
    <property type="entry name" value="Actin-like ATPase domain"/>
    <property type="match status" value="1"/>
</dbReference>
<dbReference type="PANTHER" id="PTHR14187:SF46">
    <property type="entry name" value="HEAT SHOCK 70 KDA PROTEIN 12A"/>
    <property type="match status" value="1"/>
</dbReference>
<dbReference type="AlphaFoldDB" id="A0A2J8PC68"/>
<dbReference type="EMBL" id="NBAG03000216">
    <property type="protein sequence ID" value="PNI81618.1"/>
    <property type="molecule type" value="Genomic_DNA"/>
</dbReference>
<proteinExistence type="predicted"/>
<feature type="non-terminal residue" evidence="1">
    <location>
        <position position="1"/>
    </location>
</feature>
<accession>A0A2J8PC68</accession>
<organism evidence="1 2">
    <name type="scientific">Pan troglodytes</name>
    <name type="common">Chimpanzee</name>
    <dbReference type="NCBI Taxonomy" id="9598"/>
    <lineage>
        <taxon>Eukaryota</taxon>
        <taxon>Metazoa</taxon>
        <taxon>Chordata</taxon>
        <taxon>Craniata</taxon>
        <taxon>Vertebrata</taxon>
        <taxon>Euteleostomi</taxon>
        <taxon>Mammalia</taxon>
        <taxon>Eutheria</taxon>
        <taxon>Euarchontoglires</taxon>
        <taxon>Primates</taxon>
        <taxon>Haplorrhini</taxon>
        <taxon>Catarrhini</taxon>
        <taxon>Hominidae</taxon>
        <taxon>Pan</taxon>
    </lineage>
</organism>
<reference evidence="1 2" key="1">
    <citation type="submission" date="2017-12" db="EMBL/GenBank/DDBJ databases">
        <title>High-resolution comparative analysis of great ape genomes.</title>
        <authorList>
            <person name="Pollen A."/>
            <person name="Hastie A."/>
            <person name="Hormozdiari F."/>
            <person name="Dougherty M."/>
            <person name="Liu R."/>
            <person name="Chaisson M."/>
            <person name="Hoppe E."/>
            <person name="Hill C."/>
            <person name="Pang A."/>
            <person name="Hillier L."/>
            <person name="Baker C."/>
            <person name="Armstrong J."/>
            <person name="Shendure J."/>
            <person name="Paten B."/>
            <person name="Wilson R."/>
            <person name="Chao H."/>
            <person name="Schneider V."/>
            <person name="Ventura M."/>
            <person name="Kronenberg Z."/>
            <person name="Murali S."/>
            <person name="Gordon D."/>
            <person name="Cantsilieris S."/>
            <person name="Munson K."/>
            <person name="Nelson B."/>
            <person name="Raja A."/>
            <person name="Underwood J."/>
            <person name="Diekhans M."/>
            <person name="Fiddes I."/>
            <person name="Haussler D."/>
            <person name="Eichler E."/>
        </authorList>
    </citation>
    <scope>NUCLEOTIDE SEQUENCE [LARGE SCALE GENOMIC DNA]</scope>
    <source>
        <strain evidence="1">Yerkes chimp pedigree #C0471</strain>
    </source>
</reference>
<sequence>ELSDQAGSEFENSDVRWVITVPAIWKQPAKQFMRQAAYQAGLASPENSEQLIIALEPEAASIYCRKLRLHQMIELSGKAAVNGYSGSDTVGAGFTQGTSALSLPLLLSFLPKPWMSLSL</sequence>
<dbReference type="InterPro" id="IPR043129">
    <property type="entry name" value="ATPase_NBD"/>
</dbReference>
<comment type="caution">
    <text evidence="1">The sequence shown here is derived from an EMBL/GenBank/DDBJ whole genome shotgun (WGS) entry which is preliminary data.</text>
</comment>
<evidence type="ECO:0000313" key="2">
    <source>
        <dbReference type="Proteomes" id="UP000236370"/>
    </source>
</evidence>
<dbReference type="Gene3D" id="3.30.420.40">
    <property type="match status" value="1"/>
</dbReference>
<dbReference type="Proteomes" id="UP000236370">
    <property type="component" value="Unassembled WGS sequence"/>
</dbReference>
<name>A0A2J8PC68_PANTR</name>